<dbReference type="Proteomes" id="UP000660729">
    <property type="component" value="Unassembled WGS sequence"/>
</dbReference>
<evidence type="ECO:0000313" key="3">
    <source>
        <dbReference type="Proteomes" id="UP000660729"/>
    </source>
</evidence>
<organism evidence="2 3">
    <name type="scientific">Pseudocercospora fuligena</name>
    <dbReference type="NCBI Taxonomy" id="685502"/>
    <lineage>
        <taxon>Eukaryota</taxon>
        <taxon>Fungi</taxon>
        <taxon>Dikarya</taxon>
        <taxon>Ascomycota</taxon>
        <taxon>Pezizomycotina</taxon>
        <taxon>Dothideomycetes</taxon>
        <taxon>Dothideomycetidae</taxon>
        <taxon>Mycosphaerellales</taxon>
        <taxon>Mycosphaerellaceae</taxon>
        <taxon>Pseudocercospora</taxon>
    </lineage>
</organism>
<name>A0A8H6RSL1_9PEZI</name>
<feature type="compositionally biased region" description="Low complexity" evidence="1">
    <location>
        <begin position="67"/>
        <end position="78"/>
    </location>
</feature>
<keyword evidence="3" id="KW-1185">Reference proteome</keyword>
<evidence type="ECO:0008006" key="4">
    <source>
        <dbReference type="Google" id="ProtNLM"/>
    </source>
</evidence>
<feature type="compositionally biased region" description="Polar residues" evidence="1">
    <location>
        <begin position="79"/>
        <end position="90"/>
    </location>
</feature>
<accession>A0A8H6RSL1</accession>
<dbReference type="PANTHER" id="PTHR37540">
    <property type="entry name" value="TRANSCRIPTION FACTOR (ACR-2), PUTATIVE-RELATED-RELATED"/>
    <property type="match status" value="1"/>
</dbReference>
<dbReference type="PANTHER" id="PTHR37540:SF5">
    <property type="entry name" value="TRANSCRIPTION FACTOR DOMAIN-CONTAINING PROTEIN"/>
    <property type="match status" value="1"/>
</dbReference>
<dbReference type="OrthoDB" id="4159781at2759"/>
<gene>
    <name evidence="2" type="ORF">HII31_02119</name>
</gene>
<reference evidence="2" key="1">
    <citation type="submission" date="2020-04" db="EMBL/GenBank/DDBJ databases">
        <title>Draft genome resource of the tomato pathogen Pseudocercospora fuligena.</title>
        <authorList>
            <person name="Zaccaron A."/>
        </authorList>
    </citation>
    <scope>NUCLEOTIDE SEQUENCE</scope>
    <source>
        <strain evidence="2">PF001</strain>
    </source>
</reference>
<dbReference type="InterPro" id="IPR021858">
    <property type="entry name" value="Fun_TF"/>
</dbReference>
<dbReference type="EMBL" id="JABCIY010000025">
    <property type="protein sequence ID" value="KAF7196391.1"/>
    <property type="molecule type" value="Genomic_DNA"/>
</dbReference>
<dbReference type="AlphaFoldDB" id="A0A8H6RSL1"/>
<evidence type="ECO:0000313" key="2">
    <source>
        <dbReference type="EMBL" id="KAF7196391.1"/>
    </source>
</evidence>
<dbReference type="Pfam" id="PF11951">
    <property type="entry name" value="Fungal_trans_2"/>
    <property type="match status" value="1"/>
</dbReference>
<protein>
    <recommendedName>
        <fullName evidence="4">Transcription factor domain-containing protein</fullName>
    </recommendedName>
</protein>
<comment type="caution">
    <text evidence="2">The sequence shown here is derived from an EMBL/GenBank/DDBJ whole genome shotgun (WGS) entry which is preliminary data.</text>
</comment>
<evidence type="ECO:0000256" key="1">
    <source>
        <dbReference type="SAM" id="MobiDB-lite"/>
    </source>
</evidence>
<feature type="compositionally biased region" description="Polar residues" evidence="1">
    <location>
        <begin position="32"/>
        <end position="50"/>
    </location>
</feature>
<feature type="region of interest" description="Disordered" evidence="1">
    <location>
        <begin position="1"/>
        <end position="90"/>
    </location>
</feature>
<proteinExistence type="predicted"/>
<sequence>MAAPQNATEILVLPAHTFSGSRSDPMLRRDSPLSSGSLATSDSEPSLDTTRTSKDTNASRRSKPHQNASPSANNSNGNKQTTQAGSNTSLRFFVVDHPTKLKDRNQMRENRKHVMHDYLDKERRKPMSNDIRVAGNGTVKKRKRVEGFLSGPQESFTTATSTSHVYIQDTGGEMKAQEGMQSLNTPELQHIELNNKAMRPKAAARQIRFADDDAPLVHGISGGFNNCRYLRATPESIPPLSNDPRSALGSNIQPFSSCWPALQDPSLNVEELKWSCSRKFGSRGIARDWVPTLLKSRHAFLSTICISASHDDIMLRGLQTPQERAPFGSEQRMKVRSEVLQLINQALADPQMQTADATLVAVLHVLNSEIMGCDDSIMRIHQEGLHNLVRQRGGLDRLGVDGQLASILTITMYMISALRETEPHADFIKYGLQKRTKPANNQNQLPESPVYCRPTGFLTIKRSISQSSPTYNLLESLRQLTHAFVRGTASNFVTPLTPVHVRAVWDQDPNTIVSLKDKIFAFPSCENIADSFDTMSDKYTYESLRTVALVYAHALAEEIPFSKAASQLAMMNHTKVSSLPVYPISENAASTQKDGMSWHLLIKSALIRTNMSDCWGHMAGVLFWMALIAGACANPDSPSNKPRRELSPEEEEGRKWLAAIAVRCSIVLSFEYGGAILETLKRMVGIEQALAKAEAERGALEEWFAREDVVYGPTMNAHGVTEGGSFGPAPQPYASSTFADFAQDFMSDFV</sequence>